<gene>
    <name evidence="4" type="ORF">NPX13_g6431</name>
</gene>
<dbReference type="AlphaFoldDB" id="A0A9W8NC79"/>
<keyword evidence="5" id="KW-1185">Reference proteome</keyword>
<dbReference type="InterPro" id="IPR018466">
    <property type="entry name" value="Kre9/Knh1-like_N"/>
</dbReference>
<accession>A0A9W8NC79</accession>
<protein>
    <recommendedName>
        <fullName evidence="3">Yeast cell wall synthesis Kre9/Knh1-like N-terminal domain-containing protein</fullName>
    </recommendedName>
</protein>
<dbReference type="PANTHER" id="PTHR40633">
    <property type="entry name" value="MATRIX PROTEIN, PUTATIVE (AFU_ORTHOLOGUE AFUA_8G05410)-RELATED"/>
    <property type="match status" value="1"/>
</dbReference>
<dbReference type="Proteomes" id="UP001148614">
    <property type="component" value="Unassembled WGS sequence"/>
</dbReference>
<evidence type="ECO:0000256" key="1">
    <source>
        <dbReference type="ARBA" id="ARBA00022729"/>
    </source>
</evidence>
<dbReference type="VEuPathDB" id="FungiDB:F4678DRAFT_50044"/>
<feature type="signal peptide" evidence="2">
    <location>
        <begin position="1"/>
        <end position="19"/>
    </location>
</feature>
<name>A0A9W8NC79_9PEZI</name>
<comment type="caution">
    <text evidence="4">The sequence shown here is derived from an EMBL/GenBank/DDBJ whole genome shotgun (WGS) entry which is preliminary data.</text>
</comment>
<proteinExistence type="predicted"/>
<keyword evidence="1 2" id="KW-0732">Signal</keyword>
<feature type="chain" id="PRO_5040868268" description="Yeast cell wall synthesis Kre9/Knh1-like N-terminal domain-containing protein" evidence="2">
    <location>
        <begin position="20"/>
        <end position="144"/>
    </location>
</feature>
<organism evidence="4 5">
    <name type="scientific">Xylaria arbuscula</name>
    <dbReference type="NCBI Taxonomy" id="114810"/>
    <lineage>
        <taxon>Eukaryota</taxon>
        <taxon>Fungi</taxon>
        <taxon>Dikarya</taxon>
        <taxon>Ascomycota</taxon>
        <taxon>Pezizomycotina</taxon>
        <taxon>Sordariomycetes</taxon>
        <taxon>Xylariomycetidae</taxon>
        <taxon>Xylariales</taxon>
        <taxon>Xylariaceae</taxon>
        <taxon>Xylaria</taxon>
    </lineage>
</organism>
<dbReference type="InterPro" id="IPR052982">
    <property type="entry name" value="SRP1/TIP1-like"/>
</dbReference>
<dbReference type="Pfam" id="PF10342">
    <property type="entry name" value="Kre9_KNH"/>
    <property type="match status" value="1"/>
</dbReference>
<evidence type="ECO:0000313" key="4">
    <source>
        <dbReference type="EMBL" id="KAJ3568403.1"/>
    </source>
</evidence>
<evidence type="ECO:0000313" key="5">
    <source>
        <dbReference type="Proteomes" id="UP001148614"/>
    </source>
</evidence>
<feature type="domain" description="Yeast cell wall synthesis Kre9/Knh1-like N-terminal" evidence="3">
    <location>
        <begin position="30"/>
        <end position="110"/>
    </location>
</feature>
<sequence length="144" mass="14608">MRSSTVFASVLAFAASTLAQTAGYAVVSAPGDGETVPAGKTYTIQWSAGKYTGPATISLLGGETDTTLEVLGSLGSVQVEKESFSWAVECSLGEDKTYGIKIADEASNGATFHAVAAAAAASAHLPLHLPAVTPLRPLAPAALW</sequence>
<evidence type="ECO:0000256" key="2">
    <source>
        <dbReference type="SAM" id="SignalP"/>
    </source>
</evidence>
<reference evidence="4" key="1">
    <citation type="submission" date="2022-07" db="EMBL/GenBank/DDBJ databases">
        <title>Genome Sequence of Xylaria arbuscula.</title>
        <authorList>
            <person name="Buettner E."/>
        </authorList>
    </citation>
    <scope>NUCLEOTIDE SEQUENCE</scope>
    <source>
        <strain evidence="4">VT107</strain>
    </source>
</reference>
<dbReference type="EMBL" id="JANPWZ010001139">
    <property type="protein sequence ID" value="KAJ3568403.1"/>
    <property type="molecule type" value="Genomic_DNA"/>
</dbReference>
<dbReference type="PANTHER" id="PTHR40633:SF1">
    <property type="entry name" value="GPI ANCHORED SERINE-THREONINE RICH PROTEIN (AFU_ORTHOLOGUE AFUA_1G03630)"/>
    <property type="match status" value="1"/>
</dbReference>
<evidence type="ECO:0000259" key="3">
    <source>
        <dbReference type="Pfam" id="PF10342"/>
    </source>
</evidence>